<dbReference type="GO" id="GO:0070677">
    <property type="term" value="F:rRNA (cytosine-2'-O-)-methyltransferase activity"/>
    <property type="evidence" value="ECO:0007669"/>
    <property type="project" value="UniProtKB-UniRule"/>
</dbReference>
<keyword evidence="1 6" id="KW-0963">Cytoplasm</keyword>
<reference evidence="8" key="1">
    <citation type="journal article" date="2020" name="mSystems">
        <title>Genome- and Community-Level Interaction Insights into Carbon Utilization and Element Cycling Functions of Hydrothermarchaeota in Hydrothermal Sediment.</title>
        <authorList>
            <person name="Zhou Z."/>
            <person name="Liu Y."/>
            <person name="Xu W."/>
            <person name="Pan J."/>
            <person name="Luo Z.H."/>
            <person name="Li M."/>
        </authorList>
    </citation>
    <scope>NUCLEOTIDE SEQUENCE [LARGE SCALE GENOMIC DNA]</scope>
    <source>
        <strain evidence="8">HyVt-369</strain>
    </source>
</reference>
<dbReference type="InterPro" id="IPR000878">
    <property type="entry name" value="4pyrrol_Mease"/>
</dbReference>
<comment type="subcellular location">
    <subcellularLocation>
        <location evidence="6">Cytoplasm</location>
    </subcellularLocation>
</comment>
<keyword evidence="4 6" id="KW-0808">Transferase</keyword>
<dbReference type="Gene3D" id="3.40.1010.10">
    <property type="entry name" value="Cobalt-precorrin-4 Transmethylase, Domain 1"/>
    <property type="match status" value="1"/>
</dbReference>
<evidence type="ECO:0000256" key="5">
    <source>
        <dbReference type="ARBA" id="ARBA00022691"/>
    </source>
</evidence>
<dbReference type="Pfam" id="PF00590">
    <property type="entry name" value="TP_methylase"/>
    <property type="match status" value="1"/>
</dbReference>
<evidence type="ECO:0000256" key="2">
    <source>
        <dbReference type="ARBA" id="ARBA00022552"/>
    </source>
</evidence>
<dbReference type="InterPro" id="IPR035996">
    <property type="entry name" value="4pyrrol_Methylase_sf"/>
</dbReference>
<dbReference type="CDD" id="cd11648">
    <property type="entry name" value="RsmI"/>
    <property type="match status" value="1"/>
</dbReference>
<comment type="function">
    <text evidence="6">Catalyzes the 2'-O-methylation of the ribose of cytidine 1402 (C1402) in 16S rRNA.</text>
</comment>
<dbReference type="FunFam" id="3.40.1010.10:FF:000007">
    <property type="entry name" value="Ribosomal RNA small subunit methyltransferase I"/>
    <property type="match status" value="1"/>
</dbReference>
<comment type="caution">
    <text evidence="8">The sequence shown here is derived from an EMBL/GenBank/DDBJ whole genome shotgun (WGS) entry which is preliminary data.</text>
</comment>
<dbReference type="InterPro" id="IPR014776">
    <property type="entry name" value="4pyrrole_Mease_sub2"/>
</dbReference>
<dbReference type="PANTHER" id="PTHR46111:SF1">
    <property type="entry name" value="RIBOSOMAL RNA SMALL SUBUNIT METHYLTRANSFERASE I"/>
    <property type="match status" value="1"/>
</dbReference>
<keyword evidence="5 6" id="KW-0949">S-adenosyl-L-methionine</keyword>
<keyword evidence="3 6" id="KW-0489">Methyltransferase</keyword>
<dbReference type="InterPro" id="IPR018063">
    <property type="entry name" value="SAM_MeTrfase_RsmI_CS"/>
</dbReference>
<dbReference type="PANTHER" id="PTHR46111">
    <property type="entry name" value="RIBOSOMAL RNA SMALL SUBUNIT METHYLTRANSFERASE I"/>
    <property type="match status" value="1"/>
</dbReference>
<dbReference type="SUPFAM" id="SSF53790">
    <property type="entry name" value="Tetrapyrrole methylase"/>
    <property type="match status" value="1"/>
</dbReference>
<dbReference type="InterPro" id="IPR008189">
    <property type="entry name" value="rRNA_ssu_MeTfrase_I"/>
</dbReference>
<sequence length="242" mass="26877">MPTGLSREKKGRKGEGCCLVNTLYIVATPIGNLEDVTLRSLRVLKEVDLILSEDTRVTKRLLVRHDITTPLQSYHHHSSESKLNSILSLLKEGKDIALVSDAGTPGVSDPGNKLVEAVYKELPEVAIVPIPGPSAITALVSVAGIPTDSFLFLGFVPQKKRNKFFEEIINSPHPVIFFESPYRIQKTLRELSEKGGDLHVVIGRELTKKFEEIIRGPLDLVAKNMQNKEVKGEFTVLIFQEK</sequence>
<comment type="catalytic activity">
    <reaction evidence="6">
        <text>cytidine(1402) in 16S rRNA + S-adenosyl-L-methionine = 2'-O-methylcytidine(1402) in 16S rRNA + S-adenosyl-L-homocysteine + H(+)</text>
        <dbReference type="Rhea" id="RHEA:42924"/>
        <dbReference type="Rhea" id="RHEA-COMP:10285"/>
        <dbReference type="Rhea" id="RHEA-COMP:10286"/>
        <dbReference type="ChEBI" id="CHEBI:15378"/>
        <dbReference type="ChEBI" id="CHEBI:57856"/>
        <dbReference type="ChEBI" id="CHEBI:59789"/>
        <dbReference type="ChEBI" id="CHEBI:74495"/>
        <dbReference type="ChEBI" id="CHEBI:82748"/>
        <dbReference type="EC" id="2.1.1.198"/>
    </reaction>
</comment>
<accession>A0A7C1SUN3</accession>
<organism evidence="8">
    <name type="scientific">candidate division CPR3 bacterium</name>
    <dbReference type="NCBI Taxonomy" id="2268181"/>
    <lineage>
        <taxon>Bacteria</taxon>
        <taxon>Bacteria division CPR3</taxon>
    </lineage>
</organism>
<evidence type="ECO:0000256" key="6">
    <source>
        <dbReference type="HAMAP-Rule" id="MF_01877"/>
    </source>
</evidence>
<evidence type="ECO:0000313" key="8">
    <source>
        <dbReference type="EMBL" id="HEB13536.1"/>
    </source>
</evidence>
<protein>
    <recommendedName>
        <fullName evidence="6">Ribosomal RNA small subunit methyltransferase I</fullName>
        <ecNumber evidence="6">2.1.1.198</ecNumber>
    </recommendedName>
    <alternativeName>
        <fullName evidence="6">16S rRNA 2'-O-ribose C1402 methyltransferase</fullName>
    </alternativeName>
    <alternativeName>
        <fullName evidence="6">rRNA (cytidine-2'-O-)-methyltransferase RsmI</fullName>
    </alternativeName>
</protein>
<evidence type="ECO:0000256" key="3">
    <source>
        <dbReference type="ARBA" id="ARBA00022603"/>
    </source>
</evidence>
<dbReference type="Proteomes" id="UP000885695">
    <property type="component" value="Unassembled WGS sequence"/>
</dbReference>
<gene>
    <name evidence="6 8" type="primary">rsmI</name>
    <name evidence="8" type="ORF">ENI13_00995</name>
</gene>
<evidence type="ECO:0000256" key="4">
    <source>
        <dbReference type="ARBA" id="ARBA00022679"/>
    </source>
</evidence>
<comment type="similarity">
    <text evidence="6">Belongs to the methyltransferase superfamily. RsmI family.</text>
</comment>
<dbReference type="InterPro" id="IPR014777">
    <property type="entry name" value="4pyrrole_Mease_sub1"/>
</dbReference>
<dbReference type="HAMAP" id="MF_01877">
    <property type="entry name" value="16SrRNA_methyltr_I"/>
    <property type="match status" value="1"/>
</dbReference>
<proteinExistence type="inferred from homology"/>
<dbReference type="GO" id="GO:0005737">
    <property type="term" value="C:cytoplasm"/>
    <property type="evidence" value="ECO:0007669"/>
    <property type="project" value="UniProtKB-SubCell"/>
</dbReference>
<name>A0A7C1SUN3_UNCC3</name>
<dbReference type="EC" id="2.1.1.198" evidence="6"/>
<dbReference type="AlphaFoldDB" id="A0A7C1SUN3"/>
<evidence type="ECO:0000259" key="7">
    <source>
        <dbReference type="Pfam" id="PF00590"/>
    </source>
</evidence>
<dbReference type="NCBIfam" id="TIGR00096">
    <property type="entry name" value="16S rRNA (cytidine(1402)-2'-O)-methyltransferase"/>
    <property type="match status" value="1"/>
</dbReference>
<dbReference type="PIRSF" id="PIRSF005917">
    <property type="entry name" value="MTase_YraL"/>
    <property type="match status" value="1"/>
</dbReference>
<dbReference type="Gene3D" id="3.30.950.10">
    <property type="entry name" value="Methyltransferase, Cobalt-precorrin-4 Transmethylase, Domain 2"/>
    <property type="match status" value="1"/>
</dbReference>
<feature type="domain" description="Tetrapyrrole methylase" evidence="7">
    <location>
        <begin position="22"/>
        <end position="219"/>
    </location>
</feature>
<keyword evidence="2 6" id="KW-0698">rRNA processing</keyword>
<dbReference type="EMBL" id="DRHL01000055">
    <property type="protein sequence ID" value="HEB13536.1"/>
    <property type="molecule type" value="Genomic_DNA"/>
</dbReference>
<evidence type="ECO:0000256" key="1">
    <source>
        <dbReference type="ARBA" id="ARBA00022490"/>
    </source>
</evidence>
<dbReference type="PROSITE" id="PS01296">
    <property type="entry name" value="RSMI"/>
    <property type="match status" value="1"/>
</dbReference>